<dbReference type="Gene3D" id="6.10.140.990">
    <property type="match status" value="1"/>
</dbReference>
<dbReference type="AlphaFoldDB" id="L0DMN2"/>
<evidence type="ECO:0000256" key="2">
    <source>
        <dbReference type="SAM" id="MobiDB-lite"/>
    </source>
</evidence>
<feature type="region of interest" description="Disordered" evidence="2">
    <location>
        <begin position="265"/>
        <end position="292"/>
    </location>
</feature>
<sequence>MFQMFAPWALMLGVLIGADRAGGADDVLAGKGLRADGTMYVLRSEDDVKKASDAAEARLKEYRRAANWEKMSTRDEASRKSMAAELTKQRAAMKKELDRTVPQINAQARNLTQQQNALRQQMNGLRYGTSGIAAMAYNQLVDQHNELTDQIDALHMQSNRMVDSYRAMGEQIDWLDPSPESAAAKTAAKPPTASADQKRQAYIEALAALRKVVDETKQGYEALAEDDEVEAALKTRNTRTTKLKYVLGPTKKFLNTVQALEQAEAKSTTDAILDEPMPTATSKRKSRTVRGR</sequence>
<evidence type="ECO:0000313" key="4">
    <source>
        <dbReference type="Proteomes" id="UP000010798"/>
    </source>
</evidence>
<feature type="coiled-coil region" evidence="1">
    <location>
        <begin position="94"/>
        <end position="157"/>
    </location>
</feature>
<evidence type="ECO:0000313" key="3">
    <source>
        <dbReference type="EMBL" id="AGA30644.1"/>
    </source>
</evidence>
<keyword evidence="1" id="KW-0175">Coiled coil</keyword>
<dbReference type="KEGG" id="saci:Sinac_6569"/>
<name>L0DMN2_SINAD</name>
<keyword evidence="4" id="KW-1185">Reference proteome</keyword>
<proteinExistence type="predicted"/>
<gene>
    <name evidence="3" type="ordered locus">Sinac_6569</name>
</gene>
<organism evidence="3 4">
    <name type="scientific">Singulisphaera acidiphila (strain ATCC BAA-1392 / DSM 18658 / VKM B-2454 / MOB10)</name>
    <dbReference type="NCBI Taxonomy" id="886293"/>
    <lineage>
        <taxon>Bacteria</taxon>
        <taxon>Pseudomonadati</taxon>
        <taxon>Planctomycetota</taxon>
        <taxon>Planctomycetia</taxon>
        <taxon>Isosphaerales</taxon>
        <taxon>Isosphaeraceae</taxon>
        <taxon>Singulisphaera</taxon>
    </lineage>
</organism>
<feature type="compositionally biased region" description="Basic residues" evidence="2">
    <location>
        <begin position="282"/>
        <end position="292"/>
    </location>
</feature>
<dbReference type="HOGENOM" id="CLU_952829_0_0_0"/>
<accession>L0DMN2</accession>
<dbReference type="Proteomes" id="UP000010798">
    <property type="component" value="Chromosome"/>
</dbReference>
<dbReference type="EMBL" id="CP003364">
    <property type="protein sequence ID" value="AGA30644.1"/>
    <property type="molecule type" value="Genomic_DNA"/>
</dbReference>
<evidence type="ECO:0000256" key="1">
    <source>
        <dbReference type="SAM" id="Coils"/>
    </source>
</evidence>
<reference evidence="3 4" key="1">
    <citation type="submission" date="2012-02" db="EMBL/GenBank/DDBJ databases">
        <title>Complete sequence of chromosome of Singulisphaera acidiphila DSM 18658.</title>
        <authorList>
            <consortium name="US DOE Joint Genome Institute (JGI-PGF)"/>
            <person name="Lucas S."/>
            <person name="Copeland A."/>
            <person name="Lapidus A."/>
            <person name="Glavina del Rio T."/>
            <person name="Dalin E."/>
            <person name="Tice H."/>
            <person name="Bruce D."/>
            <person name="Goodwin L."/>
            <person name="Pitluck S."/>
            <person name="Peters L."/>
            <person name="Ovchinnikova G."/>
            <person name="Chertkov O."/>
            <person name="Kyrpides N."/>
            <person name="Mavromatis K."/>
            <person name="Ivanova N."/>
            <person name="Brettin T."/>
            <person name="Detter J.C."/>
            <person name="Han C."/>
            <person name="Larimer F."/>
            <person name="Land M."/>
            <person name="Hauser L."/>
            <person name="Markowitz V."/>
            <person name="Cheng J.-F."/>
            <person name="Hugenholtz P."/>
            <person name="Woyke T."/>
            <person name="Wu D."/>
            <person name="Tindall B."/>
            <person name="Pomrenke H."/>
            <person name="Brambilla E."/>
            <person name="Klenk H.-P."/>
            <person name="Eisen J.A."/>
        </authorList>
    </citation>
    <scope>NUCLEOTIDE SEQUENCE [LARGE SCALE GENOMIC DNA]</scope>
    <source>
        <strain evidence="4">ATCC BAA-1392 / DSM 18658 / VKM B-2454 / MOB10</strain>
    </source>
</reference>
<protein>
    <submittedName>
        <fullName evidence="3">Uncharacterized protein</fullName>
    </submittedName>
</protein>